<sequence>MEVSKDTLNVQVKYTNEIERFVLINIIGICDALLNDLITFDDATRYFFNYYTKGVLEEKKLSEPVLEVVKLTCQLDEVELAIPVFFTKEDLNKEIEKVKIKAEKVLALNKRPEKLTLSAVYPWIDEGGSRDEIVDAIE</sequence>
<reference evidence="2" key="1">
    <citation type="journal article" date="2019" name="Int. J. Syst. Evol. Microbiol.">
        <title>The Global Catalogue of Microorganisms (GCM) 10K type strain sequencing project: providing services to taxonomists for standard genome sequencing and annotation.</title>
        <authorList>
            <consortium name="The Broad Institute Genomics Platform"/>
            <consortium name="The Broad Institute Genome Sequencing Center for Infectious Disease"/>
            <person name="Wu L."/>
            <person name="Ma J."/>
        </authorList>
    </citation>
    <scope>NUCLEOTIDE SEQUENCE [LARGE SCALE GENOMIC DNA]</scope>
    <source>
        <strain evidence="2">CGMCC 1.15942</strain>
    </source>
</reference>
<dbReference type="RefSeq" id="WP_088271484.1">
    <property type="nucleotide sequence ID" value="NZ_BMKI01000001.1"/>
</dbReference>
<evidence type="ECO:0000313" key="1">
    <source>
        <dbReference type="EMBL" id="GGC75590.1"/>
    </source>
</evidence>
<organism evidence="1 2">
    <name type="scientific">Enterococcus wangshanyuanii</name>
    <dbReference type="NCBI Taxonomy" id="2005703"/>
    <lineage>
        <taxon>Bacteria</taxon>
        <taxon>Bacillati</taxon>
        <taxon>Bacillota</taxon>
        <taxon>Bacilli</taxon>
        <taxon>Lactobacillales</taxon>
        <taxon>Enterococcaceae</taxon>
        <taxon>Enterococcus</taxon>
    </lineage>
</organism>
<accession>A0ABQ1NFV0</accession>
<protein>
    <submittedName>
        <fullName evidence="1">Uncharacterized protein</fullName>
    </submittedName>
</protein>
<name>A0ABQ1NFV0_9ENTE</name>
<comment type="caution">
    <text evidence="1">The sequence shown here is derived from an EMBL/GenBank/DDBJ whole genome shotgun (WGS) entry which is preliminary data.</text>
</comment>
<dbReference type="InterPro" id="IPR025083">
    <property type="entry name" value="DUF3969"/>
</dbReference>
<keyword evidence="2" id="KW-1185">Reference proteome</keyword>
<evidence type="ECO:0000313" key="2">
    <source>
        <dbReference type="Proteomes" id="UP000630615"/>
    </source>
</evidence>
<proteinExistence type="predicted"/>
<dbReference type="Pfam" id="PF13108">
    <property type="entry name" value="DUF3969"/>
    <property type="match status" value="1"/>
</dbReference>
<dbReference type="EMBL" id="BMKI01000001">
    <property type="protein sequence ID" value="GGC75590.1"/>
    <property type="molecule type" value="Genomic_DNA"/>
</dbReference>
<gene>
    <name evidence="1" type="ORF">GCM10011573_01440</name>
</gene>
<dbReference type="Proteomes" id="UP000630615">
    <property type="component" value="Unassembled WGS sequence"/>
</dbReference>